<dbReference type="Pfam" id="PF18884">
    <property type="entry name" value="TSP3_bac"/>
    <property type="match status" value="1"/>
</dbReference>
<protein>
    <submittedName>
        <fullName evidence="7">Uncharacterized protein</fullName>
    </submittedName>
</protein>
<dbReference type="InterPro" id="IPR059100">
    <property type="entry name" value="TSP3_bac"/>
</dbReference>
<feature type="signal peptide" evidence="6">
    <location>
        <begin position="1"/>
        <end position="27"/>
    </location>
</feature>
<dbReference type="AlphaFoldDB" id="A0A858RM62"/>
<evidence type="ECO:0000256" key="5">
    <source>
        <dbReference type="SAM" id="MobiDB-lite"/>
    </source>
</evidence>
<dbReference type="RefSeq" id="WP_169456328.1">
    <property type="nucleotide sequence ID" value="NZ_CP051774.1"/>
</dbReference>
<accession>A0A858RM62</accession>
<feature type="region of interest" description="Disordered" evidence="5">
    <location>
        <begin position="257"/>
        <end position="283"/>
    </location>
</feature>
<proteinExistence type="predicted"/>
<name>A0A858RM62_9BACT</name>
<gene>
    <name evidence="7" type="ORF">HHL09_19630</name>
</gene>
<keyword evidence="2" id="KW-0964">Secreted</keyword>
<evidence type="ECO:0000256" key="4">
    <source>
        <dbReference type="ARBA" id="ARBA00022837"/>
    </source>
</evidence>
<evidence type="ECO:0000313" key="7">
    <source>
        <dbReference type="EMBL" id="QJE97902.1"/>
    </source>
</evidence>
<keyword evidence="3 6" id="KW-0732">Signal</keyword>
<evidence type="ECO:0000256" key="1">
    <source>
        <dbReference type="ARBA" id="ARBA00004613"/>
    </source>
</evidence>
<evidence type="ECO:0000256" key="6">
    <source>
        <dbReference type="SAM" id="SignalP"/>
    </source>
</evidence>
<sequence length="365" mass="38418">MKLVFQRFIRSALPVIGVGLLVTAAQAALVVPAGQGHVLLAFRDSSNPATGSYLVNIGAVSQFESASAGSTTAVATIGALAGDLDAFDTTEDDEVVPWHSRKQVVWSAFSRNAGDNDAIYISRPRTSIAQQSTPYAARSGFQHNSAFAEISSVIGQGFNVLTSTAGAPDSADNSRGAFQTSTLADAPVYRFQVATEGRNDFATWPNIEKDFTAGAANSAIDFYVHRKAASLSDLGTVTYLGYFSITTGGVVSFTRASAGNPNQDTDGDGFTDGDEAVAGTSPTDPASFFQVSAPVVVPGVSRTFSLQTIANRRYAVEYNDDLAGAWTEVYVHLSGAGATPLSWVDNDPTRNGLSHGFYRVQVTNP</sequence>
<feature type="chain" id="PRO_5032359872" evidence="6">
    <location>
        <begin position="28"/>
        <end position="365"/>
    </location>
</feature>
<reference evidence="7 8" key="1">
    <citation type="submission" date="2020-04" db="EMBL/GenBank/DDBJ databases">
        <title>Luteolibacter sp. G-1-1-1 isolated from soil.</title>
        <authorList>
            <person name="Dahal R.H."/>
        </authorList>
    </citation>
    <scope>NUCLEOTIDE SEQUENCE [LARGE SCALE GENOMIC DNA]</scope>
    <source>
        <strain evidence="7 8">G-1-1-1</strain>
    </source>
</reference>
<dbReference type="EMBL" id="CP051774">
    <property type="protein sequence ID" value="QJE97902.1"/>
    <property type="molecule type" value="Genomic_DNA"/>
</dbReference>
<evidence type="ECO:0000256" key="2">
    <source>
        <dbReference type="ARBA" id="ARBA00022525"/>
    </source>
</evidence>
<feature type="compositionally biased region" description="Acidic residues" evidence="5">
    <location>
        <begin position="265"/>
        <end position="275"/>
    </location>
</feature>
<dbReference type="KEGG" id="luo:HHL09_19630"/>
<evidence type="ECO:0000256" key="3">
    <source>
        <dbReference type="ARBA" id="ARBA00022729"/>
    </source>
</evidence>
<keyword evidence="4" id="KW-0106">Calcium</keyword>
<keyword evidence="8" id="KW-1185">Reference proteome</keyword>
<evidence type="ECO:0000313" key="8">
    <source>
        <dbReference type="Proteomes" id="UP000501812"/>
    </source>
</evidence>
<dbReference type="Proteomes" id="UP000501812">
    <property type="component" value="Chromosome"/>
</dbReference>
<organism evidence="7 8">
    <name type="scientific">Luteolibacter luteus</name>
    <dbReference type="NCBI Taxonomy" id="2728835"/>
    <lineage>
        <taxon>Bacteria</taxon>
        <taxon>Pseudomonadati</taxon>
        <taxon>Verrucomicrobiota</taxon>
        <taxon>Verrucomicrobiia</taxon>
        <taxon>Verrucomicrobiales</taxon>
        <taxon>Verrucomicrobiaceae</taxon>
        <taxon>Luteolibacter</taxon>
    </lineage>
</organism>
<comment type="subcellular location">
    <subcellularLocation>
        <location evidence="1">Secreted</location>
    </subcellularLocation>
</comment>